<accession>A0A8J5SY03</accession>
<comment type="caution">
    <text evidence="2">The sequence shown here is derived from an EMBL/GenBank/DDBJ whole genome shotgun (WGS) entry which is preliminary data.</text>
</comment>
<reference evidence="2" key="1">
    <citation type="journal article" date="2021" name="bioRxiv">
        <title>Whole Genome Assembly and Annotation of Northern Wild Rice, Zizania palustris L., Supports a Whole Genome Duplication in the Zizania Genus.</title>
        <authorList>
            <person name="Haas M."/>
            <person name="Kono T."/>
            <person name="Macchietto M."/>
            <person name="Millas R."/>
            <person name="McGilp L."/>
            <person name="Shao M."/>
            <person name="Duquette J."/>
            <person name="Hirsch C.N."/>
            <person name="Kimball J."/>
        </authorList>
    </citation>
    <scope>NUCLEOTIDE SEQUENCE</scope>
    <source>
        <tissue evidence="2">Fresh leaf tissue</tissue>
    </source>
</reference>
<dbReference type="AlphaFoldDB" id="A0A8J5SY03"/>
<feature type="region of interest" description="Disordered" evidence="1">
    <location>
        <begin position="54"/>
        <end position="83"/>
    </location>
</feature>
<name>A0A8J5SY03_ZIZPA</name>
<protein>
    <submittedName>
        <fullName evidence="2">Uncharacterized protein</fullName>
    </submittedName>
</protein>
<organism evidence="2 3">
    <name type="scientific">Zizania palustris</name>
    <name type="common">Northern wild rice</name>
    <dbReference type="NCBI Taxonomy" id="103762"/>
    <lineage>
        <taxon>Eukaryota</taxon>
        <taxon>Viridiplantae</taxon>
        <taxon>Streptophyta</taxon>
        <taxon>Embryophyta</taxon>
        <taxon>Tracheophyta</taxon>
        <taxon>Spermatophyta</taxon>
        <taxon>Magnoliopsida</taxon>
        <taxon>Liliopsida</taxon>
        <taxon>Poales</taxon>
        <taxon>Poaceae</taxon>
        <taxon>BOP clade</taxon>
        <taxon>Oryzoideae</taxon>
        <taxon>Oryzeae</taxon>
        <taxon>Zizaniinae</taxon>
        <taxon>Zizania</taxon>
    </lineage>
</organism>
<feature type="compositionally biased region" description="Basic and acidic residues" evidence="1">
    <location>
        <begin position="60"/>
        <end position="74"/>
    </location>
</feature>
<evidence type="ECO:0000313" key="3">
    <source>
        <dbReference type="Proteomes" id="UP000729402"/>
    </source>
</evidence>
<proteinExistence type="predicted"/>
<reference evidence="2" key="2">
    <citation type="submission" date="2021-02" db="EMBL/GenBank/DDBJ databases">
        <authorList>
            <person name="Kimball J.A."/>
            <person name="Haas M.W."/>
            <person name="Macchietto M."/>
            <person name="Kono T."/>
            <person name="Duquette J."/>
            <person name="Shao M."/>
        </authorList>
    </citation>
    <scope>NUCLEOTIDE SEQUENCE</scope>
    <source>
        <tissue evidence="2">Fresh leaf tissue</tissue>
    </source>
</reference>
<evidence type="ECO:0000313" key="2">
    <source>
        <dbReference type="EMBL" id="KAG8082991.1"/>
    </source>
</evidence>
<dbReference type="Proteomes" id="UP000729402">
    <property type="component" value="Unassembled WGS sequence"/>
</dbReference>
<sequence>MPWLQRLASLALTSPERLRPLPFGSARRGDGGEERTISGLWAYATAAVAALAFRPTGEGDEGREIDTGQGREGEGPALEDSWN</sequence>
<keyword evidence="3" id="KW-1185">Reference proteome</keyword>
<dbReference type="EMBL" id="JAAALK010000086">
    <property type="protein sequence ID" value="KAG8082991.1"/>
    <property type="molecule type" value="Genomic_DNA"/>
</dbReference>
<gene>
    <name evidence="2" type="ORF">GUJ93_ZPchr0014g47560</name>
</gene>
<evidence type="ECO:0000256" key="1">
    <source>
        <dbReference type="SAM" id="MobiDB-lite"/>
    </source>
</evidence>